<keyword evidence="7" id="KW-1185">Reference proteome</keyword>
<dbReference type="Proteomes" id="UP000612055">
    <property type="component" value="Unassembled WGS sequence"/>
</dbReference>
<dbReference type="GO" id="GO:0005737">
    <property type="term" value="C:cytoplasm"/>
    <property type="evidence" value="ECO:0007669"/>
    <property type="project" value="InterPro"/>
</dbReference>
<dbReference type="SUPFAM" id="SSF118352">
    <property type="entry name" value="HSP33 redox switch-like"/>
    <property type="match status" value="1"/>
</dbReference>
<keyword evidence="4" id="KW-0143">Chaperone</keyword>
<protein>
    <recommendedName>
        <fullName evidence="8">Heat shock protein 33</fullName>
    </recommendedName>
</protein>
<evidence type="ECO:0000313" key="7">
    <source>
        <dbReference type="Proteomes" id="UP000612055"/>
    </source>
</evidence>
<dbReference type="NCBIfam" id="NF001033">
    <property type="entry name" value="PRK00114.1"/>
    <property type="match status" value="1"/>
</dbReference>
<dbReference type="Pfam" id="PF01430">
    <property type="entry name" value="HSP33"/>
    <property type="match status" value="1"/>
</dbReference>
<keyword evidence="5" id="KW-0676">Redox-active center</keyword>
<evidence type="ECO:0000313" key="6">
    <source>
        <dbReference type="EMBL" id="KAG2493784.1"/>
    </source>
</evidence>
<gene>
    <name evidence="6" type="ORF">HYH03_008004</name>
</gene>
<evidence type="ECO:0000256" key="2">
    <source>
        <dbReference type="ARBA" id="ARBA00022833"/>
    </source>
</evidence>
<evidence type="ECO:0000256" key="4">
    <source>
        <dbReference type="ARBA" id="ARBA00023186"/>
    </source>
</evidence>
<dbReference type="GO" id="GO:0044183">
    <property type="term" value="F:protein folding chaperone"/>
    <property type="evidence" value="ECO:0007669"/>
    <property type="project" value="TreeGrafter"/>
</dbReference>
<evidence type="ECO:0000256" key="5">
    <source>
        <dbReference type="ARBA" id="ARBA00023284"/>
    </source>
</evidence>
<dbReference type="InterPro" id="IPR016153">
    <property type="entry name" value="Heat_shock_Hsp33_N"/>
</dbReference>
<dbReference type="PIRSF" id="PIRSF005261">
    <property type="entry name" value="Heat_shock_Hsp33"/>
    <property type="match status" value="1"/>
</dbReference>
<dbReference type="InterPro" id="IPR000397">
    <property type="entry name" value="Heat_shock_Hsp33"/>
</dbReference>
<accession>A0A835Y204</accession>
<comment type="caution">
    <text evidence="6">The sequence shown here is derived from an EMBL/GenBank/DDBJ whole genome shotgun (WGS) entry which is preliminary data.</text>
</comment>
<dbReference type="PANTHER" id="PTHR30111:SF1">
    <property type="entry name" value="33 KDA CHAPERONIN"/>
    <property type="match status" value="1"/>
</dbReference>
<dbReference type="Gene3D" id="3.55.30.10">
    <property type="entry name" value="Hsp33 domain"/>
    <property type="match status" value="1"/>
</dbReference>
<proteinExistence type="inferred from homology"/>
<name>A0A835Y204_9CHLO</name>
<dbReference type="HAMAP" id="MF_00117">
    <property type="entry name" value="HslO"/>
    <property type="match status" value="1"/>
</dbReference>
<dbReference type="Gene3D" id="3.90.1280.10">
    <property type="entry name" value="HSP33 redox switch-like"/>
    <property type="match status" value="1"/>
</dbReference>
<reference evidence="6" key="1">
    <citation type="journal article" date="2020" name="bioRxiv">
        <title>Comparative genomics of Chlamydomonas.</title>
        <authorList>
            <person name="Craig R.J."/>
            <person name="Hasan A.R."/>
            <person name="Ness R.W."/>
            <person name="Keightley P.D."/>
        </authorList>
    </citation>
    <scope>NUCLEOTIDE SEQUENCE</scope>
    <source>
        <strain evidence="6">CCAP 11/70</strain>
    </source>
</reference>
<dbReference type="InterPro" id="IPR016154">
    <property type="entry name" value="Heat_shock_Hsp33_C"/>
</dbReference>
<dbReference type="PANTHER" id="PTHR30111">
    <property type="entry name" value="33 KDA CHAPERONIN"/>
    <property type="match status" value="1"/>
</dbReference>
<dbReference type="EMBL" id="JAEHOE010000035">
    <property type="protein sequence ID" value="KAG2493784.1"/>
    <property type="molecule type" value="Genomic_DNA"/>
</dbReference>
<dbReference type="CDD" id="cd00498">
    <property type="entry name" value="Hsp33"/>
    <property type="match status" value="1"/>
</dbReference>
<keyword evidence="1" id="KW-0963">Cytoplasm</keyword>
<evidence type="ECO:0000256" key="3">
    <source>
        <dbReference type="ARBA" id="ARBA00023157"/>
    </source>
</evidence>
<dbReference type="OrthoDB" id="10264121at2759"/>
<sequence length="339" mass="36019">MLLRCPAPVRARPAAFGHRRPARRVACRVVASAAPREDVLLRSLSENAEVSVLVVDGTRLVAEAQHRHKLAPTATAALGRALLGALLMGSFRKEDEQVQITFQGNGLAGSVLAMADTRGNVKGKVGNPNADPPLRADGKLNVGAAVGKGVLAVVRSHPLEPQPYTGMVPIVSGEVAEDLANYLVDSEQTNSALGLGVSLDRHCNVKSAGGWLVQILPFCSEETLEQLEKNLTTMPSVSAMLNDGLTAADITARILAGLGMISEEGNMVPRYGPCEEGPLKQRMVRAVAALGRQEVADIIKTEGKLEVTCDLCQQTYHFSQDEVDAYLDAQAVSVQSRDG</sequence>
<evidence type="ECO:0008006" key="8">
    <source>
        <dbReference type="Google" id="ProtNLM"/>
    </source>
</evidence>
<keyword evidence="3" id="KW-1015">Disulfide bond</keyword>
<evidence type="ECO:0000256" key="1">
    <source>
        <dbReference type="ARBA" id="ARBA00022490"/>
    </source>
</evidence>
<dbReference type="GO" id="GO:0051082">
    <property type="term" value="F:unfolded protein binding"/>
    <property type="evidence" value="ECO:0007669"/>
    <property type="project" value="InterPro"/>
</dbReference>
<keyword evidence="2" id="KW-0862">Zinc</keyword>
<organism evidence="6 7">
    <name type="scientific">Edaphochlamys debaryana</name>
    <dbReference type="NCBI Taxonomy" id="47281"/>
    <lineage>
        <taxon>Eukaryota</taxon>
        <taxon>Viridiplantae</taxon>
        <taxon>Chlorophyta</taxon>
        <taxon>core chlorophytes</taxon>
        <taxon>Chlorophyceae</taxon>
        <taxon>CS clade</taxon>
        <taxon>Chlamydomonadales</taxon>
        <taxon>Chlamydomonadales incertae sedis</taxon>
        <taxon>Edaphochlamys</taxon>
    </lineage>
</organism>
<dbReference type="SUPFAM" id="SSF64397">
    <property type="entry name" value="Hsp33 domain"/>
    <property type="match status" value="1"/>
</dbReference>
<dbReference type="AlphaFoldDB" id="A0A835Y204"/>
<dbReference type="GO" id="GO:0042026">
    <property type="term" value="P:protein refolding"/>
    <property type="evidence" value="ECO:0007669"/>
    <property type="project" value="TreeGrafter"/>
</dbReference>